<accession>A0ABQ7KLJ4</accession>
<feature type="compositionally biased region" description="Basic and acidic residues" evidence="1">
    <location>
        <begin position="212"/>
        <end position="236"/>
    </location>
</feature>
<dbReference type="EMBL" id="JADBGQ010000010">
    <property type="protein sequence ID" value="KAG5374817.1"/>
    <property type="molecule type" value="Genomic_DNA"/>
</dbReference>
<dbReference type="InterPro" id="IPR019734">
    <property type="entry name" value="TPR_rpt"/>
</dbReference>
<dbReference type="SUPFAM" id="SSF48452">
    <property type="entry name" value="TPR-like"/>
    <property type="match status" value="1"/>
</dbReference>
<dbReference type="PANTHER" id="PTHR26312:SF217">
    <property type="entry name" value="N-ACETYLGLUCOSAMINE TRANSFERASE, OGT PROTEIN, PUTATIVE-RELATED"/>
    <property type="match status" value="1"/>
</dbReference>
<evidence type="ECO:0000256" key="1">
    <source>
        <dbReference type="SAM" id="MobiDB-lite"/>
    </source>
</evidence>
<name>A0ABQ7KLJ4_BRACM</name>
<reference evidence="2 3" key="1">
    <citation type="submission" date="2021-03" db="EMBL/GenBank/DDBJ databases">
        <authorList>
            <person name="King G.J."/>
            <person name="Bancroft I."/>
            <person name="Baten A."/>
            <person name="Bloomfield J."/>
            <person name="Borpatragohain P."/>
            <person name="He Z."/>
            <person name="Irish N."/>
            <person name="Irwin J."/>
            <person name="Liu K."/>
            <person name="Mauleon R.P."/>
            <person name="Moore J."/>
            <person name="Morris R."/>
            <person name="Ostergaard L."/>
            <person name="Wang B."/>
            <person name="Wells R."/>
        </authorList>
    </citation>
    <scope>NUCLEOTIDE SEQUENCE [LARGE SCALE GENOMIC DNA]</scope>
    <source>
        <strain evidence="2">R-o-18</strain>
        <tissue evidence="2">Leaf</tissue>
    </source>
</reference>
<evidence type="ECO:0000313" key="2">
    <source>
        <dbReference type="EMBL" id="KAG5374817.1"/>
    </source>
</evidence>
<proteinExistence type="predicted"/>
<comment type="caution">
    <text evidence="2">The sequence shown here is derived from an EMBL/GenBank/DDBJ whole genome shotgun (WGS) entry which is preliminary data.</text>
</comment>
<dbReference type="Pfam" id="PF13181">
    <property type="entry name" value="TPR_8"/>
    <property type="match status" value="1"/>
</dbReference>
<protein>
    <submittedName>
        <fullName evidence="2">Uncharacterized protein</fullName>
    </submittedName>
</protein>
<dbReference type="InterPro" id="IPR011990">
    <property type="entry name" value="TPR-like_helical_dom_sf"/>
</dbReference>
<feature type="region of interest" description="Disordered" evidence="1">
    <location>
        <begin position="1"/>
        <end position="29"/>
    </location>
</feature>
<keyword evidence="3" id="KW-1185">Reference proteome</keyword>
<feature type="region of interest" description="Disordered" evidence="1">
    <location>
        <begin position="204"/>
        <end position="236"/>
    </location>
</feature>
<dbReference type="Proteomes" id="UP000823674">
    <property type="component" value="Chromosome A10"/>
</dbReference>
<evidence type="ECO:0000313" key="3">
    <source>
        <dbReference type="Proteomes" id="UP000823674"/>
    </source>
</evidence>
<gene>
    <name evidence="2" type="primary">A10p003240.1_BraROA</name>
    <name evidence="2" type="ORF">IGI04_039413</name>
</gene>
<dbReference type="Gene3D" id="1.25.40.10">
    <property type="entry name" value="Tetratricopeptide repeat domain"/>
    <property type="match status" value="1"/>
</dbReference>
<organism evidence="2 3">
    <name type="scientific">Brassica rapa subsp. trilocularis</name>
    <dbReference type="NCBI Taxonomy" id="1813537"/>
    <lineage>
        <taxon>Eukaryota</taxon>
        <taxon>Viridiplantae</taxon>
        <taxon>Streptophyta</taxon>
        <taxon>Embryophyta</taxon>
        <taxon>Tracheophyta</taxon>
        <taxon>Spermatophyta</taxon>
        <taxon>Magnoliopsida</taxon>
        <taxon>eudicotyledons</taxon>
        <taxon>Gunneridae</taxon>
        <taxon>Pentapetalae</taxon>
        <taxon>rosids</taxon>
        <taxon>malvids</taxon>
        <taxon>Brassicales</taxon>
        <taxon>Brassicaceae</taxon>
        <taxon>Brassiceae</taxon>
        <taxon>Brassica</taxon>
    </lineage>
</organism>
<dbReference type="SMART" id="SM00028">
    <property type="entry name" value="TPR"/>
    <property type="match status" value="3"/>
</dbReference>
<dbReference type="PANTHER" id="PTHR26312">
    <property type="entry name" value="TETRATRICOPEPTIDE REPEAT PROTEIN 5"/>
    <property type="match status" value="1"/>
</dbReference>
<sequence length="319" mass="35897">MLKSEPSLSIYCESGLNPEDTATGTDENLDRTVSIGDSVEADFSFAKHSSSSIDALSIKEEDEIERPPSPPMHLAAGLGIDKFDLYGGEIKFDLPSLDDERCGDYYKRMLEEYPLHPLLLRNYANFLEYKGDFSGAEEYYHKCTVVEPSDGVALANYGRLVMKLHQDEAKALSYFERAVQASPEDSNVLGAYASFLWEINDEDDDEVDDDAFGDRTRQGKEDFEPEAGEKRSSRLSETEDGETLCRYAKAFWSINGDKEKALFYFEKAVEASPNDRYSYKYGISLTTQTLTENAIIIVFCGGGSIILGEYARFLWEIEE</sequence>